<dbReference type="EMBL" id="RWGY01000026">
    <property type="protein sequence ID" value="TVU23096.1"/>
    <property type="molecule type" value="Genomic_DNA"/>
</dbReference>
<protein>
    <submittedName>
        <fullName evidence="2">Uncharacterized protein</fullName>
    </submittedName>
</protein>
<gene>
    <name evidence="2" type="ORF">EJB05_32835</name>
</gene>
<dbReference type="AlphaFoldDB" id="A0A5J9UHV1"/>
<dbReference type="Gramene" id="TVU23096">
    <property type="protein sequence ID" value="TVU23096"/>
    <property type="gene ID" value="EJB05_32835"/>
</dbReference>
<dbReference type="Proteomes" id="UP000324897">
    <property type="component" value="Unassembled WGS sequence"/>
</dbReference>
<sequence>MVPSFSPFHSSLGSGILCFVGAFSHSQINHPCCGYDFFLEKEVAENLAQTGYMFRNTQYHLELQQSLEQIALPEPKEEKDSPDYALGTQKKSNR</sequence>
<reference evidence="2 3" key="1">
    <citation type="journal article" date="2019" name="Sci. Rep.">
        <title>A high-quality genome of Eragrostis curvula grass provides insights into Poaceae evolution and supports new strategies to enhance forage quality.</title>
        <authorList>
            <person name="Carballo J."/>
            <person name="Santos B.A.C.M."/>
            <person name="Zappacosta D."/>
            <person name="Garbus I."/>
            <person name="Selva J.P."/>
            <person name="Gallo C.A."/>
            <person name="Diaz A."/>
            <person name="Albertini E."/>
            <person name="Caccamo M."/>
            <person name="Echenique V."/>
        </authorList>
    </citation>
    <scope>NUCLEOTIDE SEQUENCE [LARGE SCALE GENOMIC DNA]</scope>
    <source>
        <strain evidence="3">cv. Victoria</strain>
        <tissue evidence="2">Leaf</tissue>
    </source>
</reference>
<comment type="caution">
    <text evidence="2">The sequence shown here is derived from an EMBL/GenBank/DDBJ whole genome shotgun (WGS) entry which is preliminary data.</text>
</comment>
<feature type="region of interest" description="Disordered" evidence="1">
    <location>
        <begin position="72"/>
        <end position="94"/>
    </location>
</feature>
<proteinExistence type="predicted"/>
<keyword evidence="3" id="KW-1185">Reference proteome</keyword>
<name>A0A5J9UHV1_9POAL</name>
<evidence type="ECO:0000313" key="2">
    <source>
        <dbReference type="EMBL" id="TVU23096.1"/>
    </source>
</evidence>
<organism evidence="2 3">
    <name type="scientific">Eragrostis curvula</name>
    <name type="common">weeping love grass</name>
    <dbReference type="NCBI Taxonomy" id="38414"/>
    <lineage>
        <taxon>Eukaryota</taxon>
        <taxon>Viridiplantae</taxon>
        <taxon>Streptophyta</taxon>
        <taxon>Embryophyta</taxon>
        <taxon>Tracheophyta</taxon>
        <taxon>Spermatophyta</taxon>
        <taxon>Magnoliopsida</taxon>
        <taxon>Liliopsida</taxon>
        <taxon>Poales</taxon>
        <taxon>Poaceae</taxon>
        <taxon>PACMAD clade</taxon>
        <taxon>Chloridoideae</taxon>
        <taxon>Eragrostideae</taxon>
        <taxon>Eragrostidinae</taxon>
        <taxon>Eragrostis</taxon>
    </lineage>
</organism>
<evidence type="ECO:0000256" key="1">
    <source>
        <dbReference type="SAM" id="MobiDB-lite"/>
    </source>
</evidence>
<feature type="non-terminal residue" evidence="2">
    <location>
        <position position="94"/>
    </location>
</feature>
<evidence type="ECO:0000313" key="3">
    <source>
        <dbReference type="Proteomes" id="UP000324897"/>
    </source>
</evidence>
<accession>A0A5J9UHV1</accession>
<dbReference type="OrthoDB" id="10582580at2759"/>